<dbReference type="STRING" id="155617.RV09_GL002847"/>
<dbReference type="RefSeq" id="WP_010764239.1">
    <property type="nucleotide sequence ID" value="NZ_ASWB01000001.1"/>
</dbReference>
<feature type="active site" description="Proton acceptor" evidence="4">
    <location>
        <position position="308"/>
    </location>
</feature>
<dbReference type="Proteomes" id="UP000014157">
    <property type="component" value="Unassembled WGS sequence"/>
</dbReference>
<proteinExistence type="inferred from homology"/>
<evidence type="ECO:0000256" key="1">
    <source>
        <dbReference type="ARBA" id="ARBA00005232"/>
    </source>
</evidence>
<keyword evidence="9" id="KW-1185">Reference proteome</keyword>
<dbReference type="InterPro" id="IPR042231">
    <property type="entry name" value="Cho/carn_acyl_trans_2"/>
</dbReference>
<dbReference type="InterPro" id="IPR000542">
    <property type="entry name" value="Carn_acyl_trans"/>
</dbReference>
<keyword evidence="3" id="KW-0012">Acyltransferase</keyword>
<dbReference type="PROSITE" id="PS00439">
    <property type="entry name" value="ACYLTRANSF_C_1"/>
    <property type="match status" value="1"/>
</dbReference>
<dbReference type="HOGENOM" id="CLU_013513_5_1_9"/>
<dbReference type="PANTHER" id="PTHR22589">
    <property type="entry name" value="CARNITINE O-ACYLTRANSFERASE"/>
    <property type="match status" value="1"/>
</dbReference>
<accession>R2R2J8</accession>
<comment type="similarity">
    <text evidence="1">Belongs to the carnitine/choline acetyltransferase family.</text>
</comment>
<dbReference type="SUPFAM" id="SSF52777">
    <property type="entry name" value="CoA-dependent acyltransferases"/>
    <property type="match status" value="2"/>
</dbReference>
<feature type="domain" description="Choline/carnitine acyltransferase" evidence="5">
    <location>
        <begin position="15"/>
        <end position="572"/>
    </location>
</feature>
<sequence length="585" mass="66718">MEKYKKELLPNLKKLPVPELQETLVELNNWLRPVVSLEQLRSFQKKAIAFRFSDGLLLQKDLVDYAENTTGSWLAPLWEESYLEGRGYLQTESNFGLVIDEYYYDQVESKEARAAQLIYQMGKIYLSLLDGTFPIEYTKSKQPVDMSFYTNFFKSCRIPGVERDSFFKGELEAADNYVVIFAKNRYFRLATTNSLGELYPVEQLQENLKFILSFEAEKSGEQLIPYVTGVERTHSNRLYHQLKETSLNKQSLQSIENGLFILSFSDGKDESKEDRITEVLLNTSHQFLSKTTQAVITKNGFIGFNMEHTAIDGVPTLNLLTKIFDSFNEEYTQQITGESASDLVQKIEWSLTDEMTGALEEAKQLAEVENGSYCIKHQVVSEVGKERMKKANVSPDAFFHISLAMAQQTVFGKLRSVYEPVAMRMYYEGRTESARSISQEKKQFVEAFYNEEEPTKDELVEQFIIAANAHSERIRQCQNGQGIERHLFGLQKMALNPEEGNVFFSAEALSLLTEDFISTTGIPYEIVESFSFGPVNKAGFGLYYGILDEEVILTLSAKNIYEDNAIQLLEAISEALISLTILLDI</sequence>
<dbReference type="Pfam" id="PF00755">
    <property type="entry name" value="Carn_acyltransf"/>
    <property type="match status" value="1"/>
</dbReference>
<dbReference type="GO" id="GO:0016746">
    <property type="term" value="F:acyltransferase activity"/>
    <property type="evidence" value="ECO:0007669"/>
    <property type="project" value="UniProtKB-KW"/>
</dbReference>
<dbReference type="EMBL" id="AJAS01000008">
    <property type="protein sequence ID" value="EOI03095.1"/>
    <property type="molecule type" value="Genomic_DNA"/>
</dbReference>
<evidence type="ECO:0000256" key="3">
    <source>
        <dbReference type="ARBA" id="ARBA00023315"/>
    </source>
</evidence>
<evidence type="ECO:0000313" key="7">
    <source>
        <dbReference type="EMBL" id="EOT74028.1"/>
    </source>
</evidence>
<evidence type="ECO:0000313" key="6">
    <source>
        <dbReference type="EMBL" id="EOI03095.1"/>
    </source>
</evidence>
<comment type="caution">
    <text evidence="6">The sequence shown here is derived from an EMBL/GenBank/DDBJ whole genome shotgun (WGS) entry which is preliminary data.</text>
</comment>
<keyword evidence="2" id="KW-0808">Transferase</keyword>
<gene>
    <name evidence="7" type="ORF">I586_01024</name>
    <name evidence="6" type="ORF">UAY_00842</name>
</gene>
<dbReference type="Gene3D" id="3.30.559.70">
    <property type="entry name" value="Choline/Carnitine o-acyltransferase, domain 2"/>
    <property type="match status" value="1"/>
</dbReference>
<organism evidence="6 8">
    <name type="scientific">Enterococcus moraviensis ATCC BAA-383</name>
    <dbReference type="NCBI Taxonomy" id="1158609"/>
    <lineage>
        <taxon>Bacteria</taxon>
        <taxon>Bacillati</taxon>
        <taxon>Bacillota</taxon>
        <taxon>Bacilli</taxon>
        <taxon>Lactobacillales</taxon>
        <taxon>Enterococcaceae</taxon>
        <taxon>Enterococcus</taxon>
    </lineage>
</organism>
<evidence type="ECO:0000259" key="5">
    <source>
        <dbReference type="Pfam" id="PF00755"/>
    </source>
</evidence>
<protein>
    <recommendedName>
        <fullName evidence="5">Choline/carnitine acyltransferase domain-containing protein</fullName>
    </recommendedName>
</protein>
<name>R2R2J8_9ENTE</name>
<reference evidence="7 9" key="2">
    <citation type="submission" date="2013-03" db="EMBL/GenBank/DDBJ databases">
        <title>The Genome Sequence of Enterococcus moraviensis BAA-383 (PacBio/Illumina hybrid assembly).</title>
        <authorList>
            <consortium name="The Broad Institute Genomics Platform"/>
            <consortium name="The Broad Institute Genome Sequencing Center for Infectious Disease"/>
            <person name="Earl A."/>
            <person name="Russ C."/>
            <person name="Gilmore M."/>
            <person name="Surin D."/>
            <person name="Walker B."/>
            <person name="Young S."/>
            <person name="Zeng Q."/>
            <person name="Gargeya S."/>
            <person name="Fitzgerald M."/>
            <person name="Haas B."/>
            <person name="Abouelleil A."/>
            <person name="Allen A.W."/>
            <person name="Alvarado L."/>
            <person name="Arachchi H.M."/>
            <person name="Berlin A.M."/>
            <person name="Chapman S.B."/>
            <person name="Gainer-Dewar J."/>
            <person name="Goldberg J."/>
            <person name="Griggs A."/>
            <person name="Gujja S."/>
            <person name="Hansen M."/>
            <person name="Howarth C."/>
            <person name="Imamovic A."/>
            <person name="Ireland A."/>
            <person name="Larimer J."/>
            <person name="McCowan C."/>
            <person name="Murphy C."/>
            <person name="Pearson M."/>
            <person name="Poon T.W."/>
            <person name="Priest M."/>
            <person name="Roberts A."/>
            <person name="Saif S."/>
            <person name="Shea T."/>
            <person name="Sisk P."/>
            <person name="Sykes S."/>
            <person name="Wortman J."/>
            <person name="Nusbaum C."/>
            <person name="Birren B."/>
        </authorList>
    </citation>
    <scope>NUCLEOTIDE SEQUENCE [LARGE SCALE GENOMIC DNA]</scope>
    <source>
        <strain evidence="7 9">ATCC BAA-383</strain>
    </source>
</reference>
<dbReference type="InterPro" id="IPR023213">
    <property type="entry name" value="CAT-like_dom_sf"/>
</dbReference>
<evidence type="ECO:0000313" key="9">
    <source>
        <dbReference type="Proteomes" id="UP000014157"/>
    </source>
</evidence>
<dbReference type="OrthoDB" id="1456at2"/>
<dbReference type="EMBL" id="ASWB01000001">
    <property type="protein sequence ID" value="EOT74028.1"/>
    <property type="molecule type" value="Genomic_DNA"/>
</dbReference>
<dbReference type="InterPro" id="IPR039551">
    <property type="entry name" value="Cho/carn_acyl_trans"/>
</dbReference>
<evidence type="ECO:0000313" key="8">
    <source>
        <dbReference type="Proteomes" id="UP000013781"/>
    </source>
</evidence>
<evidence type="ECO:0000256" key="4">
    <source>
        <dbReference type="PIRSR" id="PIRSR600542-1"/>
    </source>
</evidence>
<dbReference type="PATRIC" id="fig|1158609.3.peg.804"/>
<reference evidence="6 8" key="1">
    <citation type="submission" date="2013-02" db="EMBL/GenBank/DDBJ databases">
        <title>The Genome Sequence of Enterococcus moraviensis BAA-383.</title>
        <authorList>
            <consortium name="The Broad Institute Genome Sequencing Platform"/>
            <consortium name="The Broad Institute Genome Sequencing Center for Infectious Disease"/>
            <person name="Earl A.M."/>
            <person name="Gilmore M.S."/>
            <person name="Lebreton F."/>
            <person name="Walker B."/>
            <person name="Young S.K."/>
            <person name="Zeng Q."/>
            <person name="Gargeya S."/>
            <person name="Fitzgerald M."/>
            <person name="Haas B."/>
            <person name="Abouelleil A."/>
            <person name="Alvarado L."/>
            <person name="Arachchi H.M."/>
            <person name="Berlin A.M."/>
            <person name="Chapman S.B."/>
            <person name="Dewar J."/>
            <person name="Goldberg J."/>
            <person name="Griggs A."/>
            <person name="Gujja S."/>
            <person name="Hansen M."/>
            <person name="Howarth C."/>
            <person name="Imamovic A."/>
            <person name="Larimer J."/>
            <person name="McCowan C."/>
            <person name="Murphy C."/>
            <person name="Neiman D."/>
            <person name="Pearson M."/>
            <person name="Priest M."/>
            <person name="Roberts A."/>
            <person name="Saif S."/>
            <person name="Shea T."/>
            <person name="Sisk P."/>
            <person name="Sykes S."/>
            <person name="Wortman J."/>
            <person name="Nusbaum C."/>
            <person name="Birren B."/>
        </authorList>
    </citation>
    <scope>NUCLEOTIDE SEQUENCE [LARGE SCALE GENOMIC DNA]</scope>
    <source>
        <strain evidence="6 8">ATCC BAA-383</strain>
    </source>
</reference>
<dbReference type="Gene3D" id="3.30.559.10">
    <property type="entry name" value="Chloramphenicol acetyltransferase-like domain"/>
    <property type="match status" value="1"/>
</dbReference>
<dbReference type="AlphaFoldDB" id="R2R2J8"/>
<dbReference type="Proteomes" id="UP000013781">
    <property type="component" value="Unassembled WGS sequence"/>
</dbReference>
<evidence type="ECO:0000256" key="2">
    <source>
        <dbReference type="ARBA" id="ARBA00022679"/>
    </source>
</evidence>
<dbReference type="eggNOG" id="ENOG502Z7P4">
    <property type="taxonomic scope" value="Bacteria"/>
</dbReference>